<dbReference type="GO" id="GO:0016757">
    <property type="term" value="F:glycosyltransferase activity"/>
    <property type="evidence" value="ECO:0007669"/>
    <property type="project" value="InterPro"/>
</dbReference>
<reference evidence="3" key="1">
    <citation type="submission" date="2010-07" db="EMBL/GenBank/DDBJ databases">
        <title>Complete sequence of Clostridium saccharolyticum WM1.</title>
        <authorList>
            <consortium name="US DOE Joint Genome Institute"/>
            <person name="Lucas S."/>
            <person name="Copeland A."/>
            <person name="Lapidus A."/>
            <person name="Cheng J.-F."/>
            <person name="Bruce D."/>
            <person name="Goodwin L."/>
            <person name="Pitluck S."/>
            <person name="Chertkov O."/>
            <person name="Detter J.C."/>
            <person name="Han C."/>
            <person name="Tapia R."/>
            <person name="Land M."/>
            <person name="Hauser L."/>
            <person name="Chang Y.-J."/>
            <person name="Jeffries C."/>
            <person name="Kyrpides N."/>
            <person name="Ivanova N."/>
            <person name="Mikhailova N."/>
            <person name="Mouttaki H."/>
            <person name="Lin L."/>
            <person name="Zhou J."/>
            <person name="Hemme C.L."/>
            <person name="Woyke T."/>
        </authorList>
    </citation>
    <scope>NUCLEOTIDE SEQUENCE [LARGE SCALE GENOMIC DNA]</scope>
    <source>
        <strain evidence="3">WM1</strain>
    </source>
</reference>
<dbReference type="Gene3D" id="3.40.50.2000">
    <property type="entry name" value="Glycogen Phosphorylase B"/>
    <property type="match status" value="2"/>
</dbReference>
<dbReference type="Pfam" id="PF00534">
    <property type="entry name" value="Glycos_transf_1"/>
    <property type="match status" value="1"/>
</dbReference>
<organism evidence="3 4">
    <name type="scientific">Lacrimispora saccharolytica (strain ATCC 35040 / DSM 2544 / NRCC 2533 / WM1)</name>
    <name type="common">Clostridium saccharolyticum</name>
    <dbReference type="NCBI Taxonomy" id="610130"/>
    <lineage>
        <taxon>Bacteria</taxon>
        <taxon>Bacillati</taxon>
        <taxon>Bacillota</taxon>
        <taxon>Clostridia</taxon>
        <taxon>Lachnospirales</taxon>
        <taxon>Lachnospiraceae</taxon>
        <taxon>Lacrimispora</taxon>
    </lineage>
</organism>
<evidence type="ECO:0000313" key="3">
    <source>
        <dbReference type="EMBL" id="ADL03177.1"/>
    </source>
</evidence>
<dbReference type="STRING" id="610130.Closa_0544"/>
<dbReference type="Proteomes" id="UP000001662">
    <property type="component" value="Chromosome"/>
</dbReference>
<dbReference type="PANTHER" id="PTHR12526:SF630">
    <property type="entry name" value="GLYCOSYLTRANSFERASE"/>
    <property type="match status" value="1"/>
</dbReference>
<dbReference type="CAZy" id="GT4">
    <property type="family name" value="Glycosyltransferase Family 4"/>
</dbReference>
<dbReference type="AlphaFoldDB" id="D9R4J3"/>
<proteinExistence type="predicted"/>
<dbReference type="KEGG" id="csh:Closa_0544"/>
<dbReference type="InterPro" id="IPR001296">
    <property type="entry name" value="Glyco_trans_1"/>
</dbReference>
<feature type="domain" description="Glycosyltransferase subfamily 4-like N-terminal" evidence="2">
    <location>
        <begin position="100"/>
        <end position="206"/>
    </location>
</feature>
<sequence>MKKIVYVFDDINYQSGAQKAAFYQMQCLSDKYDVYAMSLSKPDEELEITATIIRQETLWEKADAYTKSFKEMLISNKGFSEKAGRIFYAISMRLGIGELFLTFFLYKKLIEELEKFDVVVVVSEASKLRNVVGGLAKPRKVQWIHTDYERWCQYSEWTRAVTKNDSCLYKKYDCIVVLSESCRQGMIRRIPQLSEKIVVIPNMVNITDIQRKSLEEAEVFITDKAYNFVTVGRLDKEKNFGRILDICKCLSADKIDYTWYVIGDGPLRESIQKQIKRLDLQENVILLGRLENPYPVMKQCDIFVLLSDYEGTPVTIDEAVVLDLPVISTPVGGIPEQLRRYGCGKLLEGTRNLYKEFTLAIDGIDEKKVVSIDIINRTIFEKMIKIVEG</sequence>
<dbReference type="PANTHER" id="PTHR12526">
    <property type="entry name" value="GLYCOSYLTRANSFERASE"/>
    <property type="match status" value="1"/>
</dbReference>
<accession>D9R4J3</accession>
<dbReference type="SUPFAM" id="SSF53756">
    <property type="entry name" value="UDP-Glycosyltransferase/glycogen phosphorylase"/>
    <property type="match status" value="1"/>
</dbReference>
<evidence type="ECO:0000259" key="1">
    <source>
        <dbReference type="Pfam" id="PF00534"/>
    </source>
</evidence>
<gene>
    <name evidence="3" type="ordered locus">Closa_0544</name>
</gene>
<dbReference type="eggNOG" id="COG0438">
    <property type="taxonomic scope" value="Bacteria"/>
</dbReference>
<dbReference type="PaxDb" id="610130-Closa_0544"/>
<dbReference type="InterPro" id="IPR028098">
    <property type="entry name" value="Glyco_trans_4-like_N"/>
</dbReference>
<keyword evidence="4" id="KW-1185">Reference proteome</keyword>
<dbReference type="HOGENOM" id="CLU_009583_0_0_9"/>
<dbReference type="OrthoDB" id="9762705at2"/>
<dbReference type="RefSeq" id="WP_013271275.1">
    <property type="nucleotide sequence ID" value="NC_014376.1"/>
</dbReference>
<dbReference type="Pfam" id="PF13439">
    <property type="entry name" value="Glyco_transf_4"/>
    <property type="match status" value="1"/>
</dbReference>
<protein>
    <submittedName>
        <fullName evidence="3">Glycosyl transferase group 1</fullName>
    </submittedName>
</protein>
<dbReference type="CDD" id="cd03811">
    <property type="entry name" value="GT4_GT28_WabH-like"/>
    <property type="match status" value="1"/>
</dbReference>
<evidence type="ECO:0000259" key="2">
    <source>
        <dbReference type="Pfam" id="PF13439"/>
    </source>
</evidence>
<feature type="domain" description="Glycosyl transferase family 1" evidence="1">
    <location>
        <begin position="220"/>
        <end position="349"/>
    </location>
</feature>
<keyword evidence="3" id="KW-0808">Transferase</keyword>
<evidence type="ECO:0000313" key="4">
    <source>
        <dbReference type="Proteomes" id="UP000001662"/>
    </source>
</evidence>
<name>D9R4J3_LACSW</name>
<dbReference type="EMBL" id="CP002109">
    <property type="protein sequence ID" value="ADL03177.1"/>
    <property type="molecule type" value="Genomic_DNA"/>
</dbReference>